<name>A0A923H6P3_9FLAO</name>
<dbReference type="RefSeq" id="WP_186558304.1">
    <property type="nucleotide sequence ID" value="NZ_JACNMF010000001.1"/>
</dbReference>
<evidence type="ECO:0000313" key="7">
    <source>
        <dbReference type="EMBL" id="MBC3757276.1"/>
    </source>
</evidence>
<dbReference type="SUPFAM" id="SSF56176">
    <property type="entry name" value="FAD-binding/transporter-associated domain-like"/>
    <property type="match status" value="1"/>
</dbReference>
<dbReference type="EMBL" id="JACNMF010000001">
    <property type="protein sequence ID" value="MBC3757276.1"/>
    <property type="molecule type" value="Genomic_DNA"/>
</dbReference>
<dbReference type="Pfam" id="PF02913">
    <property type="entry name" value="FAD-oxidase_C"/>
    <property type="match status" value="1"/>
</dbReference>
<accession>A0A923H6P3</accession>
<dbReference type="GO" id="GO:0071949">
    <property type="term" value="F:FAD binding"/>
    <property type="evidence" value="ECO:0007669"/>
    <property type="project" value="InterPro"/>
</dbReference>
<comment type="cofactor">
    <cofactor evidence="1">
        <name>FAD</name>
        <dbReference type="ChEBI" id="CHEBI:57692"/>
    </cofactor>
</comment>
<gene>
    <name evidence="7" type="ORF">H7U19_02595</name>
</gene>
<comment type="caution">
    <text evidence="7">The sequence shown here is derived from an EMBL/GenBank/DDBJ whole genome shotgun (WGS) entry which is preliminary data.</text>
</comment>
<evidence type="ECO:0000256" key="1">
    <source>
        <dbReference type="ARBA" id="ARBA00001974"/>
    </source>
</evidence>
<dbReference type="Gene3D" id="3.30.70.2740">
    <property type="match status" value="1"/>
</dbReference>
<dbReference type="Gene3D" id="1.10.45.10">
    <property type="entry name" value="Vanillyl-alcohol Oxidase, Chain A, domain 4"/>
    <property type="match status" value="1"/>
</dbReference>
<dbReference type="InterPro" id="IPR016171">
    <property type="entry name" value="Vanillyl_alc_oxidase_C-sub2"/>
</dbReference>
<evidence type="ECO:0000256" key="5">
    <source>
        <dbReference type="ARBA" id="ARBA00023002"/>
    </source>
</evidence>
<keyword evidence="5" id="KW-0560">Oxidoreductase</keyword>
<feature type="domain" description="FAD-binding PCMH-type" evidence="6">
    <location>
        <begin position="36"/>
        <end position="215"/>
    </location>
</feature>
<dbReference type="FunFam" id="1.10.45.10:FF:000001">
    <property type="entry name" value="D-lactate dehydrogenase mitochondrial"/>
    <property type="match status" value="1"/>
</dbReference>
<keyword evidence="4" id="KW-0274">FAD</keyword>
<evidence type="ECO:0000256" key="4">
    <source>
        <dbReference type="ARBA" id="ARBA00022827"/>
    </source>
</evidence>
<dbReference type="InterPro" id="IPR004113">
    <property type="entry name" value="FAD-bd_oxidored_4_C"/>
</dbReference>
<dbReference type="InterPro" id="IPR016166">
    <property type="entry name" value="FAD-bd_PCMH"/>
</dbReference>
<dbReference type="InterPro" id="IPR016164">
    <property type="entry name" value="FAD-linked_Oxase-like_C"/>
</dbReference>
<dbReference type="PANTHER" id="PTHR43716:SF1">
    <property type="entry name" value="D-2-HYDROXYGLUTARATE DEHYDROGENASE, MITOCHONDRIAL"/>
    <property type="match status" value="1"/>
</dbReference>
<dbReference type="SUPFAM" id="SSF55103">
    <property type="entry name" value="FAD-linked oxidases, C-terminal domain"/>
    <property type="match status" value="1"/>
</dbReference>
<dbReference type="GO" id="GO:0022904">
    <property type="term" value="P:respiratory electron transport chain"/>
    <property type="evidence" value="ECO:0007669"/>
    <property type="project" value="TreeGrafter"/>
</dbReference>
<sequence>MIEEHIKQIIQKLGADKVLLGAGVKERYEHIWEMDKPLRAKAVVFPLTTQDVSDILTICHEYHQPIAVHGGLTNLTGSTETNADELVICMEKMNVIEEFDLSSRTITLQSGVILEAIHQEVEKENLLFPMSFGAQGSAQIGGVIATNAGGLRVFRYGMTRNLVLGLEVVLADGTIISSMKKIIKDNSGYDLKQLFIGSEGTLGVITKAVLRLHQKPKSRNSAFVAMNDFENVVAFLKFIDEGLAGTLSGYELLWERNYKAMTDPSTNISKPLSYGYKYYVLIESLGSDYEKDQQRLESLLEEALTSELILDAALAQSMQHIELFWRIREDVDILVSQCNNVQNFDISLPVSEIGTYVDTVFKTLNETSEVDNFFAHGHVADGNIHFLISKDNNTIELTDKINTIIYKPLTALGGSVSAEHGIGTHKKPYLKLCRSKEEIQLMQLLKTTMDSRGILNRNKVLNYEN</sequence>
<keyword evidence="3" id="KW-0285">Flavoprotein</keyword>
<organism evidence="7 8">
    <name type="scientific">Hyunsoonleella aquatilis</name>
    <dbReference type="NCBI Taxonomy" id="2762758"/>
    <lineage>
        <taxon>Bacteria</taxon>
        <taxon>Pseudomonadati</taxon>
        <taxon>Bacteroidota</taxon>
        <taxon>Flavobacteriia</taxon>
        <taxon>Flavobacteriales</taxon>
        <taxon>Flavobacteriaceae</taxon>
    </lineage>
</organism>
<dbReference type="InterPro" id="IPR016169">
    <property type="entry name" value="FAD-bd_PCMH_sub2"/>
</dbReference>
<dbReference type="Proteomes" id="UP000656244">
    <property type="component" value="Unassembled WGS sequence"/>
</dbReference>
<dbReference type="InterPro" id="IPR006094">
    <property type="entry name" value="Oxid_FAD_bind_N"/>
</dbReference>
<dbReference type="PANTHER" id="PTHR43716">
    <property type="entry name" value="D-2-HYDROXYGLUTARATE DEHYDROGENASE, MITOCHONDRIAL"/>
    <property type="match status" value="1"/>
</dbReference>
<dbReference type="PROSITE" id="PS51387">
    <property type="entry name" value="FAD_PCMH"/>
    <property type="match status" value="1"/>
</dbReference>
<keyword evidence="8" id="KW-1185">Reference proteome</keyword>
<dbReference type="Pfam" id="PF01565">
    <property type="entry name" value="FAD_binding_4"/>
    <property type="match status" value="1"/>
</dbReference>
<evidence type="ECO:0000259" key="6">
    <source>
        <dbReference type="PROSITE" id="PS51387"/>
    </source>
</evidence>
<dbReference type="Gene3D" id="3.30.465.10">
    <property type="match status" value="1"/>
</dbReference>
<evidence type="ECO:0000256" key="3">
    <source>
        <dbReference type="ARBA" id="ARBA00022630"/>
    </source>
</evidence>
<proteinExistence type="inferred from homology"/>
<evidence type="ECO:0000256" key="2">
    <source>
        <dbReference type="ARBA" id="ARBA00008000"/>
    </source>
</evidence>
<dbReference type="AlphaFoldDB" id="A0A923H6P3"/>
<dbReference type="InterPro" id="IPR051264">
    <property type="entry name" value="FAD-oxidored/transferase_4"/>
</dbReference>
<dbReference type="Gene3D" id="3.30.43.10">
    <property type="entry name" value="Uridine Diphospho-n-acetylenolpyruvylglucosamine Reductase, domain 2"/>
    <property type="match status" value="1"/>
</dbReference>
<protein>
    <submittedName>
        <fullName evidence="7">FAD-binding oxidoreductase</fullName>
    </submittedName>
</protein>
<comment type="similarity">
    <text evidence="2">Belongs to the FAD-binding oxidoreductase/transferase type 4 family.</text>
</comment>
<reference evidence="7" key="1">
    <citation type="submission" date="2020-08" db="EMBL/GenBank/DDBJ databases">
        <title>Hyunsoonleella sp. strain SJ7 genome sequencing and assembly.</title>
        <authorList>
            <person name="Kim I."/>
        </authorList>
    </citation>
    <scope>NUCLEOTIDE SEQUENCE</scope>
    <source>
        <strain evidence="7">SJ7</strain>
    </source>
</reference>
<dbReference type="InterPro" id="IPR016167">
    <property type="entry name" value="FAD-bd_PCMH_sub1"/>
</dbReference>
<dbReference type="Gene3D" id="3.30.70.2190">
    <property type="match status" value="1"/>
</dbReference>
<dbReference type="InterPro" id="IPR036318">
    <property type="entry name" value="FAD-bd_PCMH-like_sf"/>
</dbReference>
<evidence type="ECO:0000313" key="8">
    <source>
        <dbReference type="Proteomes" id="UP000656244"/>
    </source>
</evidence>
<dbReference type="GO" id="GO:0016491">
    <property type="term" value="F:oxidoreductase activity"/>
    <property type="evidence" value="ECO:0007669"/>
    <property type="project" value="UniProtKB-KW"/>
</dbReference>